<organism evidence="3 4">
    <name type="scientific">Albibacterium profundi</name>
    <dbReference type="NCBI Taxonomy" id="3134906"/>
    <lineage>
        <taxon>Bacteria</taxon>
        <taxon>Pseudomonadati</taxon>
        <taxon>Bacteroidota</taxon>
        <taxon>Sphingobacteriia</taxon>
        <taxon>Sphingobacteriales</taxon>
        <taxon>Sphingobacteriaceae</taxon>
        <taxon>Albibacterium</taxon>
    </lineage>
</organism>
<evidence type="ECO:0000313" key="3">
    <source>
        <dbReference type="EMBL" id="MFB5944965.1"/>
    </source>
</evidence>
<name>A0ABV5CBQ1_9SPHI</name>
<evidence type="ECO:0000313" key="4">
    <source>
        <dbReference type="Proteomes" id="UP001580928"/>
    </source>
</evidence>
<dbReference type="EMBL" id="JBBVGT010000002">
    <property type="protein sequence ID" value="MFB5944965.1"/>
    <property type="molecule type" value="Genomic_DNA"/>
</dbReference>
<dbReference type="Gene3D" id="2.60.40.10">
    <property type="entry name" value="Immunoglobulins"/>
    <property type="match status" value="1"/>
</dbReference>
<proteinExistence type="predicted"/>
<evidence type="ECO:0000256" key="1">
    <source>
        <dbReference type="SAM" id="MobiDB-lite"/>
    </source>
</evidence>
<feature type="chain" id="PRO_5047380238" evidence="2">
    <location>
        <begin position="27"/>
        <end position="151"/>
    </location>
</feature>
<sequence length="151" mass="16445">MRRNYLKSILAAFVISVLAVSCNSSANTTADTASTETENTQSDEASATEFAVVEVENDTYDFGVVNEGQKVKHEYTFTNTGNTPLIISSVRASCGCTTPNYPKEPINPGEQSTIEVVFDTSNQPGMQHKVITMLSNTKESQTIFHLKGQVK</sequence>
<keyword evidence="2" id="KW-0732">Signal</keyword>
<accession>A0ABV5CBQ1</accession>
<comment type="caution">
    <text evidence="3">The sequence shown here is derived from an EMBL/GenBank/DDBJ whole genome shotgun (WGS) entry which is preliminary data.</text>
</comment>
<dbReference type="PROSITE" id="PS51257">
    <property type="entry name" value="PROKAR_LIPOPROTEIN"/>
    <property type="match status" value="1"/>
</dbReference>
<feature type="region of interest" description="Disordered" evidence="1">
    <location>
        <begin position="27"/>
        <end position="46"/>
    </location>
</feature>
<dbReference type="PANTHER" id="PTHR37833">
    <property type="entry name" value="LIPOPROTEIN-RELATED"/>
    <property type="match status" value="1"/>
</dbReference>
<evidence type="ECO:0000256" key="2">
    <source>
        <dbReference type="SAM" id="SignalP"/>
    </source>
</evidence>
<gene>
    <name evidence="3" type="ORF">WKR92_03890</name>
</gene>
<feature type="compositionally biased region" description="Low complexity" evidence="1">
    <location>
        <begin position="27"/>
        <end position="40"/>
    </location>
</feature>
<dbReference type="Pfam" id="PF07610">
    <property type="entry name" value="DUF1573"/>
    <property type="match status" value="1"/>
</dbReference>
<protein>
    <submittedName>
        <fullName evidence="3">DUF1573 domain-containing protein</fullName>
    </submittedName>
</protein>
<dbReference type="PANTHER" id="PTHR37833:SF1">
    <property type="entry name" value="SIGNAL PEPTIDE PROTEIN"/>
    <property type="match status" value="1"/>
</dbReference>
<dbReference type="InterPro" id="IPR011467">
    <property type="entry name" value="DUF1573"/>
</dbReference>
<reference evidence="3 4" key="1">
    <citation type="submission" date="2024-04" db="EMBL/GenBank/DDBJ databases">
        <title>Albibacterium profundi sp. nov., isolated from sediment of the Challenger Deep of Mariana Trench.</title>
        <authorList>
            <person name="Wang Y."/>
        </authorList>
    </citation>
    <scope>NUCLEOTIDE SEQUENCE [LARGE SCALE GENOMIC DNA]</scope>
    <source>
        <strain evidence="3 4">RHL897</strain>
    </source>
</reference>
<dbReference type="RefSeq" id="WP_375556523.1">
    <property type="nucleotide sequence ID" value="NZ_JBBVGT010000002.1"/>
</dbReference>
<feature type="signal peptide" evidence="2">
    <location>
        <begin position="1"/>
        <end position="26"/>
    </location>
</feature>
<keyword evidence="4" id="KW-1185">Reference proteome</keyword>
<dbReference type="Proteomes" id="UP001580928">
    <property type="component" value="Unassembled WGS sequence"/>
</dbReference>
<dbReference type="InterPro" id="IPR013783">
    <property type="entry name" value="Ig-like_fold"/>
</dbReference>